<dbReference type="Gene3D" id="3.40.50.620">
    <property type="entry name" value="HUPs"/>
    <property type="match status" value="1"/>
</dbReference>
<dbReference type="CDD" id="cd00293">
    <property type="entry name" value="USP-like"/>
    <property type="match status" value="1"/>
</dbReference>
<dbReference type="PIRSF" id="PIRSF006276">
    <property type="entry name" value="UspA"/>
    <property type="match status" value="1"/>
</dbReference>
<comment type="caution">
    <text evidence="4">The sequence shown here is derived from an EMBL/GenBank/DDBJ whole genome shotgun (WGS) entry which is preliminary data.</text>
</comment>
<dbReference type="PRINTS" id="PR01438">
    <property type="entry name" value="UNVRSLSTRESS"/>
</dbReference>
<gene>
    <name evidence="4" type="ORF">QOZ98_000070</name>
</gene>
<comment type="subcellular location">
    <subcellularLocation>
        <location evidence="2">Cytoplasm</location>
    </subcellularLocation>
</comment>
<keyword evidence="5" id="KW-1185">Reference proteome</keyword>
<organism evidence="4 5">
    <name type="scientific">Planomicrobium stackebrandtii</name>
    <dbReference type="NCBI Taxonomy" id="253160"/>
    <lineage>
        <taxon>Bacteria</taxon>
        <taxon>Bacillati</taxon>
        <taxon>Bacillota</taxon>
        <taxon>Bacilli</taxon>
        <taxon>Bacillales</taxon>
        <taxon>Caryophanaceae</taxon>
        <taxon>Planomicrobium</taxon>
    </lineage>
</organism>
<keyword evidence="2" id="KW-0963">Cytoplasm</keyword>
<dbReference type="InterPro" id="IPR006016">
    <property type="entry name" value="UspA"/>
</dbReference>
<dbReference type="InterPro" id="IPR006015">
    <property type="entry name" value="Universal_stress_UspA"/>
</dbReference>
<evidence type="ECO:0000313" key="5">
    <source>
        <dbReference type="Proteomes" id="UP001241988"/>
    </source>
</evidence>
<protein>
    <recommendedName>
        <fullName evidence="2">Universal stress protein</fullName>
    </recommendedName>
</protein>
<accession>A0ABU0GPG7</accession>
<dbReference type="SUPFAM" id="SSF52402">
    <property type="entry name" value="Adenine nucleotide alpha hydrolases-like"/>
    <property type="match status" value="1"/>
</dbReference>
<evidence type="ECO:0000313" key="4">
    <source>
        <dbReference type="EMBL" id="MDQ0427245.1"/>
    </source>
</evidence>
<feature type="domain" description="UspA" evidence="3">
    <location>
        <begin position="4"/>
        <end position="144"/>
    </location>
</feature>
<dbReference type="Proteomes" id="UP001241988">
    <property type="component" value="Unassembled WGS sequence"/>
</dbReference>
<evidence type="ECO:0000259" key="3">
    <source>
        <dbReference type="Pfam" id="PF00582"/>
    </source>
</evidence>
<dbReference type="PANTHER" id="PTHR46268">
    <property type="entry name" value="STRESS RESPONSE PROTEIN NHAX"/>
    <property type="match status" value="1"/>
</dbReference>
<comment type="similarity">
    <text evidence="1 2">Belongs to the universal stress protein A family.</text>
</comment>
<evidence type="ECO:0000256" key="1">
    <source>
        <dbReference type="ARBA" id="ARBA00008791"/>
    </source>
</evidence>
<dbReference type="Pfam" id="PF00582">
    <property type="entry name" value="Usp"/>
    <property type="match status" value="1"/>
</dbReference>
<dbReference type="InterPro" id="IPR014729">
    <property type="entry name" value="Rossmann-like_a/b/a_fold"/>
</dbReference>
<evidence type="ECO:0000256" key="2">
    <source>
        <dbReference type="PIRNR" id="PIRNR006276"/>
    </source>
</evidence>
<reference evidence="4 5" key="1">
    <citation type="submission" date="2023-07" db="EMBL/GenBank/DDBJ databases">
        <title>Genomic Encyclopedia of Type Strains, Phase IV (KMG-IV): sequencing the most valuable type-strain genomes for metagenomic binning, comparative biology and taxonomic classification.</title>
        <authorList>
            <person name="Goeker M."/>
        </authorList>
    </citation>
    <scope>NUCLEOTIDE SEQUENCE [LARGE SCALE GENOMIC DNA]</scope>
    <source>
        <strain evidence="4 5">DSM 16419</strain>
    </source>
</reference>
<proteinExistence type="inferred from homology"/>
<name>A0ABU0GPG7_9BACL</name>
<dbReference type="EMBL" id="JAUSWB010000001">
    <property type="protein sequence ID" value="MDQ0427245.1"/>
    <property type="molecule type" value="Genomic_DNA"/>
</dbReference>
<dbReference type="PANTHER" id="PTHR46268:SF6">
    <property type="entry name" value="UNIVERSAL STRESS PROTEIN UP12"/>
    <property type="match status" value="1"/>
</dbReference>
<sequence length="150" mass="16592">MAMEYKHILTAVDGSREAEWALKKSVQIAKRDNAVLNLIYVVDTRSFTAMTKRVPDMNDEVFEYGKQLLNKYKEEAAAAGVSEVNVFVVPGSPNKVISRDYAKQVDADLIVCGAQGLNAVEHYLMGSVSQHIVSSSPCDVLVVRREKAED</sequence>
<dbReference type="RefSeq" id="WP_308785572.1">
    <property type="nucleotide sequence ID" value="NZ_JAUSWB010000001.1"/>
</dbReference>